<sequence length="42" mass="4378">MDIANELAMGTACGDAISSDAEPESCNLQLKPNDPLSAQISR</sequence>
<protein>
    <submittedName>
        <fullName evidence="2">Uncharacterized protein</fullName>
    </submittedName>
</protein>
<feature type="compositionally biased region" description="Polar residues" evidence="1">
    <location>
        <begin position="26"/>
        <end position="42"/>
    </location>
</feature>
<reference evidence="2" key="1">
    <citation type="journal article" date="2015" name="Proc. Natl. Acad. Sci. U.S.A.">
        <title>Networks of energetic and metabolic interactions define dynamics in microbial communities.</title>
        <authorList>
            <person name="Embree M."/>
            <person name="Liu J.K."/>
            <person name="Al-Bassam M.M."/>
            <person name="Zengler K."/>
        </authorList>
    </citation>
    <scope>NUCLEOTIDE SEQUENCE</scope>
</reference>
<organism evidence="2">
    <name type="scientific">hydrocarbon metagenome</name>
    <dbReference type="NCBI Taxonomy" id="938273"/>
    <lineage>
        <taxon>unclassified sequences</taxon>
        <taxon>metagenomes</taxon>
        <taxon>ecological metagenomes</taxon>
    </lineage>
</organism>
<accession>A0A0W8F588</accession>
<proteinExistence type="predicted"/>
<evidence type="ECO:0000313" key="2">
    <source>
        <dbReference type="EMBL" id="KUG15902.1"/>
    </source>
</evidence>
<evidence type="ECO:0000256" key="1">
    <source>
        <dbReference type="SAM" id="MobiDB-lite"/>
    </source>
</evidence>
<feature type="region of interest" description="Disordered" evidence="1">
    <location>
        <begin position="23"/>
        <end position="42"/>
    </location>
</feature>
<dbReference type="AlphaFoldDB" id="A0A0W8F588"/>
<gene>
    <name evidence="2" type="ORF">ASZ90_014410</name>
</gene>
<comment type="caution">
    <text evidence="2">The sequence shown here is derived from an EMBL/GenBank/DDBJ whole genome shotgun (WGS) entry which is preliminary data.</text>
</comment>
<name>A0A0W8F588_9ZZZZ</name>
<dbReference type="EMBL" id="LNQE01001520">
    <property type="protein sequence ID" value="KUG15902.1"/>
    <property type="molecule type" value="Genomic_DNA"/>
</dbReference>